<sequence>MGRTAVRKTRVSCDRVWEVLSEGWIFPSWVVGASRVRAVDAEWPRVGARIHHSVGMWPALLDDSTEVVGSVPGVELLLHARAWPFGTAEIRIRLRERDGECEIEMIEHGISRPESWLPDSLQDWAVYPRNRECLRRLALIAERATDPSAGDV</sequence>
<name>A0ABU3WWM2_9NOCA</name>
<dbReference type="SUPFAM" id="SSF55961">
    <property type="entry name" value="Bet v1-like"/>
    <property type="match status" value="1"/>
</dbReference>
<dbReference type="Gene3D" id="3.30.530.20">
    <property type="match status" value="1"/>
</dbReference>
<gene>
    <name evidence="1" type="ORF">F8M49_26050</name>
</gene>
<dbReference type="InterPro" id="IPR023393">
    <property type="entry name" value="START-like_dom_sf"/>
</dbReference>
<evidence type="ECO:0000313" key="1">
    <source>
        <dbReference type="EMBL" id="MDV2477994.1"/>
    </source>
</evidence>
<evidence type="ECO:0000313" key="2">
    <source>
        <dbReference type="Proteomes" id="UP001275440"/>
    </source>
</evidence>
<dbReference type="EMBL" id="WBMO01000005">
    <property type="protein sequence ID" value="MDV2477994.1"/>
    <property type="molecule type" value="Genomic_DNA"/>
</dbReference>
<keyword evidence="2" id="KW-1185">Reference proteome</keyword>
<protein>
    <submittedName>
        <fullName evidence="1">SRPBCC family protein</fullName>
    </submittedName>
</protein>
<comment type="caution">
    <text evidence="1">The sequence shown here is derived from an EMBL/GenBank/DDBJ whole genome shotgun (WGS) entry which is preliminary data.</text>
</comment>
<dbReference type="RefSeq" id="WP_072814353.1">
    <property type="nucleotide sequence ID" value="NZ_JAHWLX010000040.1"/>
</dbReference>
<accession>A0ABU3WWM2</accession>
<organism evidence="1 2">
    <name type="scientific">Rhodococcus zopfii</name>
    <dbReference type="NCBI Taxonomy" id="43772"/>
    <lineage>
        <taxon>Bacteria</taxon>
        <taxon>Bacillati</taxon>
        <taxon>Actinomycetota</taxon>
        <taxon>Actinomycetes</taxon>
        <taxon>Mycobacteriales</taxon>
        <taxon>Nocardiaceae</taxon>
        <taxon>Rhodococcus</taxon>
    </lineage>
</organism>
<dbReference type="Proteomes" id="UP001275440">
    <property type="component" value="Unassembled WGS sequence"/>
</dbReference>
<proteinExistence type="predicted"/>
<reference evidence="1 2" key="1">
    <citation type="submission" date="2019-10" db="EMBL/GenBank/DDBJ databases">
        <title>Draft Genome Assembly of Rhodococcus zopfii DSM44189.</title>
        <authorList>
            <person name="Sutton J.M."/>
            <person name="Akob D.M."/>
            <person name="Bushman T.J."/>
        </authorList>
    </citation>
    <scope>NUCLEOTIDE SEQUENCE [LARGE SCALE GENOMIC DNA]</scope>
    <source>
        <strain evidence="1 2">DSM 44189</strain>
    </source>
</reference>